<dbReference type="OrthoDB" id="42898at2759"/>
<dbReference type="PANTHER" id="PTHR34826:SF2">
    <property type="entry name" value="UPF0590 PROTEIN C409.17C"/>
    <property type="match status" value="1"/>
</dbReference>
<dbReference type="Proteomes" id="UP000708148">
    <property type="component" value="Unassembled WGS sequence"/>
</dbReference>
<dbReference type="SUPFAM" id="SSF46785">
    <property type="entry name" value="Winged helix' DNA-binding domain"/>
    <property type="match status" value="1"/>
</dbReference>
<dbReference type="SMART" id="SM00049">
    <property type="entry name" value="DEP"/>
    <property type="match status" value="1"/>
</dbReference>
<evidence type="ECO:0000313" key="4">
    <source>
        <dbReference type="EMBL" id="CAD7698878.1"/>
    </source>
</evidence>
<sequence length="660" mass="73215">MPDITKALTVLEGSIRRSVGTARRTLKSCSCTTFLSEGHDGGIGNSHSVEVRSTSASNMRTGRPDDSSPGDASTAPSARGAVEQLSDSAMSSTASNGTEKNELLELGFRMSKNVELKDRQWHWKVFKHCFLGEEAVSWMISDGIVKDVNQALELGNRMMASDLIRHVTDGHKFENQPLFYRFTEAVLDQCDSTSDSVPAKLMGIGEELLRTEQHVAELHSQLKLHRQLNIALFESGSEQQQRLEYIIESQSVEISKLESIVVLQTFVLALTTLGMLGWFAVPVGYLLIGMAMYLSYKAWFPQSSTTHKKYHGSHGDLIKRLQDASNFPEQPKAVSCKLPTGSKWLGALGSGKWQAEVCGGNGAEGSPSESDEMETSAPAASKRTCAPQAEDYESWPDRPCMLALNMSLSGQQATRGGDPDKIRVNTGEPFHFESKLFRGQMVLWVAGLETTPKGLFQGQRRVTHMAVQGRFKQELDFSDVFTGQEFLRPLKHLPATALFSVLLKLAKRLSPSMKASLTPVPHMLTPVVAGAQMITISKPGEERSINSPPQEDMRILGSQFCKSDGEPLPGPQRKKLMSDARNRAGRKFDTEHVYTFHFWQHLLDLSSFELDLNIKQFSLSRHLAGQPIQLMVKTREVGEYVWSFSMWHESLLGDQASCED</sequence>
<dbReference type="Pfam" id="PF00610">
    <property type="entry name" value="DEP"/>
    <property type="match status" value="1"/>
</dbReference>
<feature type="region of interest" description="Disordered" evidence="1">
    <location>
        <begin position="42"/>
        <end position="97"/>
    </location>
</feature>
<dbReference type="Gene3D" id="1.10.10.10">
    <property type="entry name" value="Winged helix-like DNA-binding domain superfamily/Winged helix DNA-binding domain"/>
    <property type="match status" value="1"/>
</dbReference>
<dbReference type="Pfam" id="PF08588">
    <property type="entry name" value="Duc1"/>
    <property type="match status" value="1"/>
</dbReference>
<feature type="domain" description="DEP" evidence="3">
    <location>
        <begin position="110"/>
        <end position="184"/>
    </location>
</feature>
<evidence type="ECO:0000313" key="5">
    <source>
        <dbReference type="Proteomes" id="UP000708148"/>
    </source>
</evidence>
<dbReference type="PANTHER" id="PTHR34826">
    <property type="entry name" value="UPF0590 PROTEIN C409.17C"/>
    <property type="match status" value="1"/>
</dbReference>
<organism evidence="4 5">
    <name type="scientific">Ostreobium quekettii</name>
    <dbReference type="NCBI Taxonomy" id="121088"/>
    <lineage>
        <taxon>Eukaryota</taxon>
        <taxon>Viridiplantae</taxon>
        <taxon>Chlorophyta</taxon>
        <taxon>core chlorophytes</taxon>
        <taxon>Ulvophyceae</taxon>
        <taxon>TCBD clade</taxon>
        <taxon>Bryopsidales</taxon>
        <taxon>Ostreobineae</taxon>
        <taxon>Ostreobiaceae</taxon>
        <taxon>Ostreobium</taxon>
    </lineage>
</organism>
<evidence type="ECO:0000259" key="3">
    <source>
        <dbReference type="PROSITE" id="PS50186"/>
    </source>
</evidence>
<keyword evidence="5" id="KW-1185">Reference proteome</keyword>
<dbReference type="InterPro" id="IPR036390">
    <property type="entry name" value="WH_DNA-bd_sf"/>
</dbReference>
<dbReference type="InterPro" id="IPR000591">
    <property type="entry name" value="DEP_dom"/>
</dbReference>
<reference evidence="4" key="1">
    <citation type="submission" date="2020-12" db="EMBL/GenBank/DDBJ databases">
        <authorList>
            <person name="Iha C."/>
        </authorList>
    </citation>
    <scope>NUCLEOTIDE SEQUENCE</scope>
</reference>
<dbReference type="InterPro" id="IPR036388">
    <property type="entry name" value="WH-like_DNA-bd_sf"/>
</dbReference>
<feature type="compositionally biased region" description="Polar residues" evidence="1">
    <location>
        <begin position="45"/>
        <end position="60"/>
    </location>
</feature>
<evidence type="ECO:0000256" key="1">
    <source>
        <dbReference type="SAM" id="MobiDB-lite"/>
    </source>
</evidence>
<keyword evidence="2" id="KW-0472">Membrane</keyword>
<protein>
    <recommendedName>
        <fullName evidence="3">DEP domain-containing protein</fullName>
    </recommendedName>
</protein>
<dbReference type="PROSITE" id="PS50186">
    <property type="entry name" value="DEP"/>
    <property type="match status" value="1"/>
</dbReference>
<dbReference type="AlphaFoldDB" id="A0A8S1IYK7"/>
<feature type="compositionally biased region" description="Polar residues" evidence="1">
    <location>
        <begin position="85"/>
        <end position="97"/>
    </location>
</feature>
<keyword evidence="2" id="KW-1133">Transmembrane helix</keyword>
<dbReference type="InterPro" id="IPR013897">
    <property type="entry name" value="Duc1"/>
</dbReference>
<feature type="transmembrane region" description="Helical" evidence="2">
    <location>
        <begin position="266"/>
        <end position="288"/>
    </location>
</feature>
<gene>
    <name evidence="4" type="ORF">OSTQU699_LOCUS4237</name>
</gene>
<accession>A0A8S1IYK7</accession>
<comment type="caution">
    <text evidence="4">The sequence shown here is derived from an EMBL/GenBank/DDBJ whole genome shotgun (WGS) entry which is preliminary data.</text>
</comment>
<evidence type="ECO:0000256" key="2">
    <source>
        <dbReference type="SAM" id="Phobius"/>
    </source>
</evidence>
<name>A0A8S1IYK7_9CHLO</name>
<keyword evidence="2" id="KW-0812">Transmembrane</keyword>
<feature type="region of interest" description="Disordered" evidence="1">
    <location>
        <begin position="358"/>
        <end position="392"/>
    </location>
</feature>
<dbReference type="CDD" id="cd04371">
    <property type="entry name" value="DEP"/>
    <property type="match status" value="1"/>
</dbReference>
<proteinExistence type="predicted"/>
<dbReference type="GO" id="GO:0035556">
    <property type="term" value="P:intracellular signal transduction"/>
    <property type="evidence" value="ECO:0007669"/>
    <property type="project" value="InterPro"/>
</dbReference>
<dbReference type="EMBL" id="CAJHUC010000901">
    <property type="protein sequence ID" value="CAD7698878.1"/>
    <property type="molecule type" value="Genomic_DNA"/>
</dbReference>